<proteinExistence type="predicted"/>
<keyword evidence="2" id="KW-1185">Reference proteome</keyword>
<evidence type="ECO:0000313" key="1">
    <source>
        <dbReference type="EMBL" id="KAK7392156.1"/>
    </source>
</evidence>
<dbReference type="Proteomes" id="UP001386955">
    <property type="component" value="Unassembled WGS sequence"/>
</dbReference>
<accession>A0AAN9SA74</accession>
<name>A0AAN9SA74_PSOTE</name>
<dbReference type="EMBL" id="JAYMYS010000005">
    <property type="protein sequence ID" value="KAK7392156.1"/>
    <property type="molecule type" value="Genomic_DNA"/>
</dbReference>
<gene>
    <name evidence="1" type="ORF">VNO78_20586</name>
</gene>
<reference evidence="1 2" key="1">
    <citation type="submission" date="2024-01" db="EMBL/GenBank/DDBJ databases">
        <title>The genomes of 5 underutilized Papilionoideae crops provide insights into root nodulation and disease resistanc.</title>
        <authorList>
            <person name="Jiang F."/>
        </authorList>
    </citation>
    <scope>NUCLEOTIDE SEQUENCE [LARGE SCALE GENOMIC DNA]</scope>
    <source>
        <strain evidence="1">DUOXIRENSHENG_FW03</strain>
        <tissue evidence="1">Leaves</tissue>
    </source>
</reference>
<protein>
    <submittedName>
        <fullName evidence="1">Uncharacterized protein</fullName>
    </submittedName>
</protein>
<comment type="caution">
    <text evidence="1">The sequence shown here is derived from an EMBL/GenBank/DDBJ whole genome shotgun (WGS) entry which is preliminary data.</text>
</comment>
<sequence>MVRGTNSMIEKEEIQKSLKMQHKNVVSESDTYSVTGPLACFDYGLDVYIWKKSVRVINGSSTITLNAPESRFPEEDTMM</sequence>
<evidence type="ECO:0000313" key="2">
    <source>
        <dbReference type="Proteomes" id="UP001386955"/>
    </source>
</evidence>
<organism evidence="1 2">
    <name type="scientific">Psophocarpus tetragonolobus</name>
    <name type="common">Winged bean</name>
    <name type="synonym">Dolichos tetragonolobus</name>
    <dbReference type="NCBI Taxonomy" id="3891"/>
    <lineage>
        <taxon>Eukaryota</taxon>
        <taxon>Viridiplantae</taxon>
        <taxon>Streptophyta</taxon>
        <taxon>Embryophyta</taxon>
        <taxon>Tracheophyta</taxon>
        <taxon>Spermatophyta</taxon>
        <taxon>Magnoliopsida</taxon>
        <taxon>eudicotyledons</taxon>
        <taxon>Gunneridae</taxon>
        <taxon>Pentapetalae</taxon>
        <taxon>rosids</taxon>
        <taxon>fabids</taxon>
        <taxon>Fabales</taxon>
        <taxon>Fabaceae</taxon>
        <taxon>Papilionoideae</taxon>
        <taxon>50 kb inversion clade</taxon>
        <taxon>NPAAA clade</taxon>
        <taxon>indigoferoid/millettioid clade</taxon>
        <taxon>Phaseoleae</taxon>
        <taxon>Psophocarpus</taxon>
    </lineage>
</organism>
<dbReference type="AlphaFoldDB" id="A0AAN9SA74"/>